<feature type="domain" description="TonB-dependent receptor plug" evidence="14">
    <location>
        <begin position="49"/>
        <end position="156"/>
    </location>
</feature>
<comment type="caution">
    <text evidence="15">The sequence shown here is derived from an EMBL/GenBank/DDBJ whole genome shotgun (WGS) entry which is preliminary data.</text>
</comment>
<feature type="chain" id="PRO_5039191447" evidence="12">
    <location>
        <begin position="27"/>
        <end position="666"/>
    </location>
</feature>
<evidence type="ECO:0000256" key="8">
    <source>
        <dbReference type="ARBA" id="ARBA00023170"/>
    </source>
</evidence>
<evidence type="ECO:0000256" key="11">
    <source>
        <dbReference type="RuleBase" id="RU003357"/>
    </source>
</evidence>
<dbReference type="Proteomes" id="UP000824099">
    <property type="component" value="Unassembled WGS sequence"/>
</dbReference>
<evidence type="ECO:0000259" key="14">
    <source>
        <dbReference type="Pfam" id="PF07715"/>
    </source>
</evidence>
<comment type="similarity">
    <text evidence="10 11">Belongs to the TonB-dependent receptor family.</text>
</comment>
<evidence type="ECO:0000256" key="6">
    <source>
        <dbReference type="ARBA" id="ARBA00023077"/>
    </source>
</evidence>
<evidence type="ECO:0000256" key="10">
    <source>
        <dbReference type="PROSITE-ProRule" id="PRU01360"/>
    </source>
</evidence>
<proteinExistence type="inferred from homology"/>
<dbReference type="InterPro" id="IPR039426">
    <property type="entry name" value="TonB-dep_rcpt-like"/>
</dbReference>
<dbReference type="PANTHER" id="PTHR30069">
    <property type="entry name" value="TONB-DEPENDENT OUTER MEMBRANE RECEPTOR"/>
    <property type="match status" value="1"/>
</dbReference>
<evidence type="ECO:0000256" key="3">
    <source>
        <dbReference type="ARBA" id="ARBA00022452"/>
    </source>
</evidence>
<dbReference type="SUPFAM" id="SSF56935">
    <property type="entry name" value="Porins"/>
    <property type="match status" value="1"/>
</dbReference>
<evidence type="ECO:0000256" key="2">
    <source>
        <dbReference type="ARBA" id="ARBA00022448"/>
    </source>
</evidence>
<dbReference type="GO" id="GO:0009279">
    <property type="term" value="C:cell outer membrane"/>
    <property type="evidence" value="ECO:0007669"/>
    <property type="project" value="UniProtKB-SubCell"/>
</dbReference>
<dbReference type="InterPro" id="IPR037066">
    <property type="entry name" value="Plug_dom_sf"/>
</dbReference>
<dbReference type="CDD" id="cd01347">
    <property type="entry name" value="ligand_gated_channel"/>
    <property type="match status" value="1"/>
</dbReference>
<reference evidence="15" key="2">
    <citation type="journal article" date="2021" name="PeerJ">
        <title>Extensive microbial diversity within the chicken gut microbiome revealed by metagenomics and culture.</title>
        <authorList>
            <person name="Gilroy R."/>
            <person name="Ravi A."/>
            <person name="Getino M."/>
            <person name="Pursley I."/>
            <person name="Horton D.L."/>
            <person name="Alikhan N.F."/>
            <person name="Baker D."/>
            <person name="Gharbi K."/>
            <person name="Hall N."/>
            <person name="Watson M."/>
            <person name="Adriaenssens E.M."/>
            <person name="Foster-Nyarko E."/>
            <person name="Jarju S."/>
            <person name="Secka A."/>
            <person name="Antonio M."/>
            <person name="Oren A."/>
            <person name="Chaudhuri R.R."/>
            <person name="La Ragione R."/>
            <person name="Hildebrand F."/>
            <person name="Pallen M.J."/>
        </authorList>
    </citation>
    <scope>NUCLEOTIDE SEQUENCE</scope>
    <source>
        <strain evidence="15">CHK160-1198</strain>
    </source>
</reference>
<evidence type="ECO:0000256" key="7">
    <source>
        <dbReference type="ARBA" id="ARBA00023136"/>
    </source>
</evidence>
<keyword evidence="6 11" id="KW-0798">TonB box</keyword>
<keyword evidence="8 15" id="KW-0675">Receptor</keyword>
<evidence type="ECO:0000256" key="5">
    <source>
        <dbReference type="ARBA" id="ARBA00022729"/>
    </source>
</evidence>
<evidence type="ECO:0000313" key="16">
    <source>
        <dbReference type="Proteomes" id="UP000824099"/>
    </source>
</evidence>
<evidence type="ECO:0000256" key="1">
    <source>
        <dbReference type="ARBA" id="ARBA00004571"/>
    </source>
</evidence>
<evidence type="ECO:0000256" key="12">
    <source>
        <dbReference type="SAM" id="SignalP"/>
    </source>
</evidence>
<evidence type="ECO:0000313" key="15">
    <source>
        <dbReference type="EMBL" id="HIU63646.1"/>
    </source>
</evidence>
<keyword evidence="9 10" id="KW-0998">Cell outer membrane</keyword>
<dbReference type="Pfam" id="PF00593">
    <property type="entry name" value="TonB_dep_Rec_b-barrel"/>
    <property type="match status" value="1"/>
</dbReference>
<dbReference type="PROSITE" id="PS52016">
    <property type="entry name" value="TONB_DEPENDENT_REC_3"/>
    <property type="match status" value="1"/>
</dbReference>
<reference evidence="15" key="1">
    <citation type="submission" date="2020-10" db="EMBL/GenBank/DDBJ databases">
        <authorList>
            <person name="Gilroy R."/>
        </authorList>
    </citation>
    <scope>NUCLEOTIDE SEQUENCE</scope>
    <source>
        <strain evidence="15">CHK160-1198</strain>
    </source>
</reference>
<evidence type="ECO:0000256" key="9">
    <source>
        <dbReference type="ARBA" id="ARBA00023237"/>
    </source>
</evidence>
<dbReference type="Gene3D" id="2.40.170.20">
    <property type="entry name" value="TonB-dependent receptor, beta-barrel domain"/>
    <property type="match status" value="1"/>
</dbReference>
<accession>A0A9D1MP11</accession>
<dbReference type="InterPro" id="IPR012910">
    <property type="entry name" value="Plug_dom"/>
</dbReference>
<dbReference type="GO" id="GO:0015344">
    <property type="term" value="F:siderophore uptake transmembrane transporter activity"/>
    <property type="evidence" value="ECO:0007669"/>
    <property type="project" value="TreeGrafter"/>
</dbReference>
<evidence type="ECO:0000259" key="13">
    <source>
        <dbReference type="Pfam" id="PF00593"/>
    </source>
</evidence>
<dbReference type="Pfam" id="PF07715">
    <property type="entry name" value="Plug"/>
    <property type="match status" value="1"/>
</dbReference>
<keyword evidence="3 10" id="KW-1134">Transmembrane beta strand</keyword>
<organism evidence="15 16">
    <name type="scientific">Candidatus Avacidaminococcus intestinavium</name>
    <dbReference type="NCBI Taxonomy" id="2840684"/>
    <lineage>
        <taxon>Bacteria</taxon>
        <taxon>Bacillati</taxon>
        <taxon>Bacillota</taxon>
        <taxon>Negativicutes</taxon>
        <taxon>Acidaminococcales</taxon>
        <taxon>Acidaminococcaceae</taxon>
        <taxon>Acidaminococcaceae incertae sedis</taxon>
        <taxon>Candidatus Avacidaminococcus</taxon>
    </lineage>
</organism>
<dbReference type="Gene3D" id="2.170.130.10">
    <property type="entry name" value="TonB-dependent receptor, plug domain"/>
    <property type="match status" value="1"/>
</dbReference>
<keyword evidence="2 10" id="KW-0813">Transport</keyword>
<feature type="signal peptide" evidence="12">
    <location>
        <begin position="1"/>
        <end position="26"/>
    </location>
</feature>
<gene>
    <name evidence="15" type="ORF">IAB06_01215</name>
</gene>
<name>A0A9D1MP11_9FIRM</name>
<dbReference type="PANTHER" id="PTHR30069:SF29">
    <property type="entry name" value="HEMOGLOBIN AND HEMOGLOBIN-HAPTOGLOBIN-BINDING PROTEIN 1-RELATED"/>
    <property type="match status" value="1"/>
</dbReference>
<protein>
    <submittedName>
        <fullName evidence="15">TonB-dependent receptor</fullName>
    </submittedName>
</protein>
<keyword evidence="7 10" id="KW-0472">Membrane</keyword>
<dbReference type="InterPro" id="IPR036942">
    <property type="entry name" value="Beta-barrel_TonB_sf"/>
</dbReference>
<keyword evidence="4 10" id="KW-0812">Transmembrane</keyword>
<comment type="subcellular location">
    <subcellularLocation>
        <location evidence="1 10">Cell outer membrane</location>
        <topology evidence="1 10">Multi-pass membrane protein</topology>
    </subcellularLocation>
</comment>
<dbReference type="GO" id="GO:0044718">
    <property type="term" value="P:siderophore transmembrane transport"/>
    <property type="evidence" value="ECO:0007669"/>
    <property type="project" value="TreeGrafter"/>
</dbReference>
<feature type="domain" description="TonB-dependent receptor-like beta-barrel" evidence="13">
    <location>
        <begin position="224"/>
        <end position="643"/>
    </location>
</feature>
<dbReference type="AlphaFoldDB" id="A0A9D1MP11"/>
<sequence length="666" mass="76143">MSIFFSQKKSLLVACTLGLFHSTGLAAPVEEFQLDQMIITATRTPLEEKKVPQSVEVIDAAEIKRLGAYNVTDALRLATGIEIGQAGMTGKALMVRGMDSNKSLVLVDGKRTAGEDTNMTTNVYELDRINVSDIERIEIVRGPGSAMYGSDAMAGVINIIMKKSFKPSGMVGFGAGKDENNAYLSYSSGQQGKWSFKTAARLTDVREITFPEGSDTNMYGTKRYLNFNADYALAENKTISFETQFVEEQLRSKYANKITKPPMEEGANNKIEWYNNNRSSYAVSYNGYDNRNDYMIRAYYSLLKKESRQKNYIPKYLANNYWADFDHMRYEKYVVEGKNSFKIDESHTLTYGGEYVKTQTESTRMGEAGRNQYVDEFLGMKKNASEETTKTYAGYVQDEWQISDKLFIIPSLRYDHHNSFGSNITPKLGATYSFNENTRLKTSYGKGYRAPTIYELYADMHRKMGPMEVIIHGNPDLKPEKSNSWEISLEGERGDNWGKITYFNNDIKNLIDAMQVGPGPIEQKYFNIAKAQINGVETEIGHKLNKNFTVKATYNWLDAVNETDDRRLTNRAKHRGTVQLKYSDNTELPFTITLWNEWNVDYYYSRGSGNNLTYHNATFNTTNFVVNKEWNKKLNTYFGIDNLFDKKIDDLNYAGRFWRIGAEYNF</sequence>
<keyword evidence="5 12" id="KW-0732">Signal</keyword>
<dbReference type="InterPro" id="IPR000531">
    <property type="entry name" value="Beta-barrel_TonB"/>
</dbReference>
<dbReference type="EMBL" id="DVNI01000019">
    <property type="protein sequence ID" value="HIU63646.1"/>
    <property type="molecule type" value="Genomic_DNA"/>
</dbReference>
<evidence type="ECO:0000256" key="4">
    <source>
        <dbReference type="ARBA" id="ARBA00022692"/>
    </source>
</evidence>